<evidence type="ECO:0008006" key="3">
    <source>
        <dbReference type="Google" id="ProtNLM"/>
    </source>
</evidence>
<protein>
    <recommendedName>
        <fullName evidence="3">Lipoprotein</fullName>
    </recommendedName>
</protein>
<dbReference type="OrthoDB" id="1268816at2"/>
<dbReference type="EMBL" id="CP034159">
    <property type="protein sequence ID" value="AZI33133.1"/>
    <property type="molecule type" value="Genomic_DNA"/>
</dbReference>
<name>A0A3G8XKU5_9FLAO</name>
<proteinExistence type="predicted"/>
<accession>A0A3G8XKU5</accession>
<dbReference type="RefSeq" id="WP_125024322.1">
    <property type="nucleotide sequence ID" value="NZ_CP034159.1"/>
</dbReference>
<sequence>MKCAIKVFISFSILLSCQKTQDLKTQGDKINQNLQQDLKENLKENRTVKNSIPVANDINFFSEKYSSPFELVIDESNISDHPFQRYLNCADEGYFSIHYIPKSKDDKTFWEKEFYSKIDFNTHNFTKDSPKIKKLISDNFANYNIFAVWVKEKFLEKNNGCTVESIYLTKNAKADIFYYNNHIKIWEKFKEGVIVEKLPPYYDSDYFTSEFPNLFSNQKETVEEEQNIVKLNGNWAVDCRNELTTLDINNATGFLSLNSNNAIFINLKVEKAANKNAYNLKYASLSSQQAYYKDQLMIVDEEISKEKVIGQFIIKNDGKAELLWTGLYNLKKQKLEFVGKDFLLISENGGRTPVILERCD</sequence>
<gene>
    <name evidence="1" type="ORF">EIB73_08070</name>
</gene>
<evidence type="ECO:0000313" key="2">
    <source>
        <dbReference type="Proteomes" id="UP000270185"/>
    </source>
</evidence>
<organism evidence="1 2">
    <name type="scientific">Kaistella carnis</name>
    <dbReference type="NCBI Taxonomy" id="1241979"/>
    <lineage>
        <taxon>Bacteria</taxon>
        <taxon>Pseudomonadati</taxon>
        <taxon>Bacteroidota</taxon>
        <taxon>Flavobacteriia</taxon>
        <taxon>Flavobacteriales</taxon>
        <taxon>Weeksellaceae</taxon>
        <taxon>Chryseobacterium group</taxon>
        <taxon>Kaistella</taxon>
    </lineage>
</organism>
<evidence type="ECO:0000313" key="1">
    <source>
        <dbReference type="EMBL" id="AZI33133.1"/>
    </source>
</evidence>
<dbReference type="KEGG" id="ccas:EIB73_08070"/>
<keyword evidence="2" id="KW-1185">Reference proteome</keyword>
<reference evidence="2" key="1">
    <citation type="submission" date="2018-11" db="EMBL/GenBank/DDBJ databases">
        <title>Proposal to divide the Flavobacteriaceae and reorganize its genera based on Amino Acid Identity values calculated from whole genome sequences.</title>
        <authorList>
            <person name="Nicholson A.C."/>
            <person name="Gulvik C.A."/>
            <person name="Whitney A.M."/>
            <person name="Humrighouse B.W."/>
            <person name="Bell M."/>
            <person name="Holmes B."/>
            <person name="Steigerwalt A.G."/>
            <person name="Villarma A."/>
            <person name="Sheth M."/>
            <person name="Batra D."/>
            <person name="Pryor J."/>
            <person name="Bernardet J.-F."/>
            <person name="Hugo C."/>
            <person name="Kampfer P."/>
            <person name="Newman J.D."/>
            <person name="McQuiston J.R."/>
        </authorList>
    </citation>
    <scope>NUCLEOTIDE SEQUENCE [LARGE SCALE GENOMIC DNA]</scope>
    <source>
        <strain evidence="2">G0081</strain>
    </source>
</reference>
<dbReference type="Proteomes" id="UP000270185">
    <property type="component" value="Chromosome"/>
</dbReference>
<dbReference type="AlphaFoldDB" id="A0A3G8XKU5"/>
<dbReference type="PROSITE" id="PS51257">
    <property type="entry name" value="PROKAR_LIPOPROTEIN"/>
    <property type="match status" value="1"/>
</dbReference>